<accession>A0AAV1QPI5</accession>
<dbReference type="Proteomes" id="UP001314170">
    <property type="component" value="Unassembled WGS sequence"/>
</dbReference>
<dbReference type="PANTHER" id="PTHR21371:SF1">
    <property type="entry name" value="KETOL-ACID REDUCTOISOMERASE, MITOCHONDRIAL"/>
    <property type="match status" value="1"/>
</dbReference>
<dbReference type="Gene3D" id="3.40.50.720">
    <property type="entry name" value="NAD(P)-binding Rossmann-like Domain"/>
    <property type="match status" value="2"/>
</dbReference>
<evidence type="ECO:0000259" key="1">
    <source>
        <dbReference type="PROSITE" id="PS51850"/>
    </source>
</evidence>
<evidence type="ECO:0000313" key="2">
    <source>
        <dbReference type="EMBL" id="CAK7323642.1"/>
    </source>
</evidence>
<dbReference type="GO" id="GO:0009097">
    <property type="term" value="P:isoleucine biosynthetic process"/>
    <property type="evidence" value="ECO:0007669"/>
    <property type="project" value="TreeGrafter"/>
</dbReference>
<dbReference type="GO" id="GO:0009507">
    <property type="term" value="C:chloroplast"/>
    <property type="evidence" value="ECO:0007669"/>
    <property type="project" value="TreeGrafter"/>
</dbReference>
<feature type="domain" description="KARI N-terminal Rossmann" evidence="1">
    <location>
        <begin position="172"/>
        <end position="453"/>
    </location>
</feature>
<dbReference type="InterPro" id="IPR013116">
    <property type="entry name" value="KARI_N"/>
</dbReference>
<dbReference type="AlphaFoldDB" id="A0AAV1QPI5"/>
<proteinExistence type="predicted"/>
<dbReference type="EMBL" id="CAWUPB010000130">
    <property type="protein sequence ID" value="CAK7323642.1"/>
    <property type="molecule type" value="Genomic_DNA"/>
</dbReference>
<protein>
    <recommendedName>
        <fullName evidence="1">KARI N-terminal Rossmann domain-containing protein</fullName>
    </recommendedName>
</protein>
<comment type="caution">
    <text evidence="2">The sequence shown here is derived from an EMBL/GenBank/DDBJ whole genome shotgun (WGS) entry which is preliminary data.</text>
</comment>
<name>A0AAV1QPI5_9ROSI</name>
<evidence type="ECO:0000313" key="3">
    <source>
        <dbReference type="Proteomes" id="UP001314170"/>
    </source>
</evidence>
<dbReference type="InterPro" id="IPR013023">
    <property type="entry name" value="KARI"/>
</dbReference>
<dbReference type="InterPro" id="IPR036291">
    <property type="entry name" value="NAD(P)-bd_dom_sf"/>
</dbReference>
<dbReference type="PROSITE" id="PS51850">
    <property type="entry name" value="KARI_N"/>
    <property type="match status" value="1"/>
</dbReference>
<dbReference type="GO" id="GO:0004455">
    <property type="term" value="F:ketol-acid reductoisomerase activity"/>
    <property type="evidence" value="ECO:0007669"/>
    <property type="project" value="TreeGrafter"/>
</dbReference>
<dbReference type="Pfam" id="PF07991">
    <property type="entry name" value="KARI_N"/>
    <property type="match status" value="2"/>
</dbReference>
<dbReference type="GO" id="GO:0005739">
    <property type="term" value="C:mitochondrion"/>
    <property type="evidence" value="ECO:0007669"/>
    <property type="project" value="TreeGrafter"/>
</dbReference>
<dbReference type="SUPFAM" id="SSF51735">
    <property type="entry name" value="NAD(P)-binding Rossmann-fold domains"/>
    <property type="match status" value="2"/>
</dbReference>
<organism evidence="2 3">
    <name type="scientific">Dovyalis caffra</name>
    <dbReference type="NCBI Taxonomy" id="77055"/>
    <lineage>
        <taxon>Eukaryota</taxon>
        <taxon>Viridiplantae</taxon>
        <taxon>Streptophyta</taxon>
        <taxon>Embryophyta</taxon>
        <taxon>Tracheophyta</taxon>
        <taxon>Spermatophyta</taxon>
        <taxon>Magnoliopsida</taxon>
        <taxon>eudicotyledons</taxon>
        <taxon>Gunneridae</taxon>
        <taxon>Pentapetalae</taxon>
        <taxon>rosids</taxon>
        <taxon>fabids</taxon>
        <taxon>Malpighiales</taxon>
        <taxon>Salicaceae</taxon>
        <taxon>Flacourtieae</taxon>
        <taxon>Dovyalis</taxon>
    </lineage>
</organism>
<dbReference type="GO" id="GO:0009099">
    <property type="term" value="P:L-valine biosynthetic process"/>
    <property type="evidence" value="ECO:0007669"/>
    <property type="project" value="TreeGrafter"/>
</dbReference>
<dbReference type="PANTHER" id="PTHR21371">
    <property type="entry name" value="KETOL-ACID REDUCTOISOMERASE, MITOCHONDRIAL"/>
    <property type="match status" value="1"/>
</dbReference>
<sequence>MAAALSLSLASIAAPSNSLKSQKSLRNHNSFRSISSLSNRNLIHKPLHLHVGRSTKVLSMSKENPSFSLKVGASFSKKEKISPAVQEKESQFEAHCDVSATGKSMQSAPDSGMVSSIKKKIGDAFGTFWAGVGTAKRVLEPGEKEPLTSLNCQTSVFKKEKITLGGQDEYIVRGGRDLFHLLPDALKGIKQIGVIVLGSQLLIHYKGAAQAQNLRDSLAEAKSDIKVKIGLRTGSRSFAEACACGFTEENDTLGDICETVSGSDLVLLLISDAAQTLLAQSNPIIHPPVFLQYPHSAELHSKHLDSKGRWTDDSALIFLPVNSCQTLEVSLLCTAIQAIKLSLGIAVDYQSWADDYKKVLSHMKPNSILGLSDGFHLGHVQSMRLDFPKNIGVIAVCPKGIGPSVRRLYVQGKEINGAGINSSFAVHQDIDGRATDVALAWSVAIGSLFTFATTLEQEYKSDILREQGECNSLHFISAPAA</sequence>
<reference evidence="2 3" key="1">
    <citation type="submission" date="2024-01" db="EMBL/GenBank/DDBJ databases">
        <authorList>
            <person name="Waweru B."/>
        </authorList>
    </citation>
    <scope>NUCLEOTIDE SEQUENCE [LARGE SCALE GENOMIC DNA]</scope>
</reference>
<gene>
    <name evidence="2" type="ORF">DCAF_LOCUS1271</name>
</gene>
<keyword evidence="3" id="KW-1185">Reference proteome</keyword>